<dbReference type="GO" id="GO:0043161">
    <property type="term" value="P:proteasome-mediated ubiquitin-dependent protein catabolic process"/>
    <property type="evidence" value="ECO:0007669"/>
    <property type="project" value="TreeGrafter"/>
</dbReference>
<accession>A0AAP0RBC9</accession>
<evidence type="ECO:0008006" key="8">
    <source>
        <dbReference type="Google" id="ProtNLM"/>
    </source>
</evidence>
<keyword evidence="5" id="KW-0539">Nucleus</keyword>
<dbReference type="SUPFAM" id="SSF48371">
    <property type="entry name" value="ARM repeat"/>
    <property type="match status" value="1"/>
</dbReference>
<dbReference type="Gene3D" id="1.25.10.10">
    <property type="entry name" value="Leucine-rich Repeat Variant"/>
    <property type="match status" value="1"/>
</dbReference>
<evidence type="ECO:0000313" key="7">
    <source>
        <dbReference type="Proteomes" id="UP001415857"/>
    </source>
</evidence>
<protein>
    <recommendedName>
        <fullName evidence="8">Armadillo repeat-containing protein 8</fullName>
    </recommendedName>
</protein>
<keyword evidence="3" id="KW-0963">Cytoplasm</keyword>
<dbReference type="AlphaFoldDB" id="A0AAP0RBC9"/>
<dbReference type="PANTHER" id="PTHR15651:SF7">
    <property type="entry name" value="ARMADILLO REPEAT-CONTAINING PROTEIN 8"/>
    <property type="match status" value="1"/>
</dbReference>
<comment type="subcellular location">
    <subcellularLocation>
        <location evidence="2">Cytoplasm</location>
    </subcellularLocation>
    <subcellularLocation>
        <location evidence="1">Nucleus</location>
    </subcellularLocation>
</comment>
<evidence type="ECO:0000256" key="2">
    <source>
        <dbReference type="ARBA" id="ARBA00004496"/>
    </source>
</evidence>
<comment type="caution">
    <text evidence="6">The sequence shown here is derived from an EMBL/GenBank/DDBJ whole genome shotgun (WGS) entry which is preliminary data.</text>
</comment>
<dbReference type="PANTHER" id="PTHR15651">
    <property type="entry name" value="ARMADILLO REPEAT-CONTAINING PROTEIN 8"/>
    <property type="match status" value="1"/>
</dbReference>
<keyword evidence="7" id="KW-1185">Reference proteome</keyword>
<dbReference type="Pfam" id="PF00514">
    <property type="entry name" value="Arm"/>
    <property type="match status" value="2"/>
</dbReference>
<dbReference type="Proteomes" id="UP001415857">
    <property type="component" value="Unassembled WGS sequence"/>
</dbReference>
<gene>
    <name evidence="6" type="ORF">L1049_018824</name>
</gene>
<sequence length="259" mass="28293">MNEMIIIPLVHLLHDPSTSVQLAALGAICNVVVDFTTRKSTFIQCGGVKQLVQLSKSMDSTIRANAVRALRNFLFLADKSCKEGAFLELTASLLASLICDPEPFVQEQALALVRNLVDGCVNFIEYVFVEDGVILHAVGRQLQSAAKVEVGIQGMYVLSNVATGNEFHKEAVMHQVVPKAGNSNQSVIIKFLQSNDSRLRTAAVWAVVNLTFPSSPGAYDRVVKLRTAGIIPQIKNMVDDPCPDVKLRVKTALGQLDFW</sequence>
<name>A0AAP0RBC9_LIQFO</name>
<dbReference type="InterPro" id="IPR000225">
    <property type="entry name" value="Armadillo"/>
</dbReference>
<dbReference type="InterPro" id="IPR011989">
    <property type="entry name" value="ARM-like"/>
</dbReference>
<dbReference type="GO" id="GO:0005737">
    <property type="term" value="C:cytoplasm"/>
    <property type="evidence" value="ECO:0007669"/>
    <property type="project" value="UniProtKB-SubCell"/>
</dbReference>
<keyword evidence="4" id="KW-0677">Repeat</keyword>
<dbReference type="GO" id="GO:0034657">
    <property type="term" value="C:GID complex"/>
    <property type="evidence" value="ECO:0007669"/>
    <property type="project" value="TreeGrafter"/>
</dbReference>
<dbReference type="GO" id="GO:0005634">
    <property type="term" value="C:nucleus"/>
    <property type="evidence" value="ECO:0007669"/>
    <property type="project" value="UniProtKB-SubCell"/>
</dbReference>
<dbReference type="SMART" id="SM00185">
    <property type="entry name" value="ARM"/>
    <property type="match status" value="3"/>
</dbReference>
<dbReference type="InterPro" id="IPR016024">
    <property type="entry name" value="ARM-type_fold"/>
</dbReference>
<reference evidence="6 7" key="1">
    <citation type="journal article" date="2024" name="Plant J.">
        <title>Genome sequences and population genomics reveal climatic adaptation and genomic divergence between two closely related sweetgum species.</title>
        <authorList>
            <person name="Xu W.Q."/>
            <person name="Ren C.Q."/>
            <person name="Zhang X.Y."/>
            <person name="Comes H.P."/>
            <person name="Liu X.H."/>
            <person name="Li Y.G."/>
            <person name="Kettle C.J."/>
            <person name="Jalonen R."/>
            <person name="Gaisberger H."/>
            <person name="Ma Y.Z."/>
            <person name="Qiu Y.X."/>
        </authorList>
    </citation>
    <scope>NUCLEOTIDE SEQUENCE [LARGE SCALE GENOMIC DNA]</scope>
    <source>
        <strain evidence="6">Hangzhou</strain>
    </source>
</reference>
<organism evidence="6 7">
    <name type="scientific">Liquidambar formosana</name>
    <name type="common">Formosan gum</name>
    <dbReference type="NCBI Taxonomy" id="63359"/>
    <lineage>
        <taxon>Eukaryota</taxon>
        <taxon>Viridiplantae</taxon>
        <taxon>Streptophyta</taxon>
        <taxon>Embryophyta</taxon>
        <taxon>Tracheophyta</taxon>
        <taxon>Spermatophyta</taxon>
        <taxon>Magnoliopsida</taxon>
        <taxon>eudicotyledons</taxon>
        <taxon>Gunneridae</taxon>
        <taxon>Pentapetalae</taxon>
        <taxon>Saxifragales</taxon>
        <taxon>Altingiaceae</taxon>
        <taxon>Liquidambar</taxon>
    </lineage>
</organism>
<evidence type="ECO:0000256" key="3">
    <source>
        <dbReference type="ARBA" id="ARBA00022490"/>
    </source>
</evidence>
<evidence type="ECO:0000256" key="4">
    <source>
        <dbReference type="ARBA" id="ARBA00022737"/>
    </source>
</evidence>
<dbReference type="EMBL" id="JBBPBK010000012">
    <property type="protein sequence ID" value="KAK9274010.1"/>
    <property type="molecule type" value="Genomic_DNA"/>
</dbReference>
<evidence type="ECO:0000256" key="5">
    <source>
        <dbReference type="ARBA" id="ARBA00023242"/>
    </source>
</evidence>
<evidence type="ECO:0000313" key="6">
    <source>
        <dbReference type="EMBL" id="KAK9274010.1"/>
    </source>
</evidence>
<dbReference type="InterPro" id="IPR038739">
    <property type="entry name" value="ARMC8/Vid28"/>
</dbReference>
<proteinExistence type="predicted"/>
<evidence type="ECO:0000256" key="1">
    <source>
        <dbReference type="ARBA" id="ARBA00004123"/>
    </source>
</evidence>